<dbReference type="PROSITE" id="PS01127">
    <property type="entry name" value="EF_TS_2"/>
    <property type="match status" value="1"/>
</dbReference>
<dbReference type="Gene3D" id="1.10.286.20">
    <property type="match status" value="2"/>
</dbReference>
<feature type="domain" description="Translation elongation factor EFTs/EF1B dimerisation" evidence="8">
    <location>
        <begin position="73"/>
        <end position="232"/>
    </location>
</feature>
<dbReference type="PROSITE" id="PS01126">
    <property type="entry name" value="EF_TS_1"/>
    <property type="match status" value="1"/>
</dbReference>
<dbReference type="NCBIfam" id="TIGR00116">
    <property type="entry name" value="tsf"/>
    <property type="match status" value="1"/>
</dbReference>
<dbReference type="InterPro" id="IPR036402">
    <property type="entry name" value="EF-Ts_dimer_sf"/>
</dbReference>
<dbReference type="InterPro" id="IPR014039">
    <property type="entry name" value="Transl_elong_EFTs/EF1B_dimer"/>
</dbReference>
<dbReference type="HAMAP" id="MF_00050">
    <property type="entry name" value="EF_Ts"/>
    <property type="match status" value="1"/>
</dbReference>
<dbReference type="FunFam" id="1.10.8.10:FF:000001">
    <property type="entry name" value="Elongation factor Ts"/>
    <property type="match status" value="1"/>
</dbReference>
<dbReference type="Gene3D" id="3.30.479.20">
    <property type="entry name" value="Elongation factor Ts, dimerisation domain"/>
    <property type="match status" value="3"/>
</dbReference>
<evidence type="ECO:0000313" key="10">
    <source>
        <dbReference type="Proteomes" id="UP000035154"/>
    </source>
</evidence>
<sequence length="348" mass="37777">MAGVTPQLIKELREMTGAGMMDCKNALNETNGDLDKAVQALREAGLGKAAKKAGNVAAEGLISVLVNSDNTKAVLLELNSQTDFVAKNENFVNLTKEITTHALNNGIADAQTLASSKINGEEFQTYLNEKIATIGENLVARKLSLVSGQVVNGYVHATGRVGVVLAATCNDAVKDKAAALLRNIAMHASAMKPTVISYKDLDPAFVESENKAIRAEIEAENDELRRLGKPQKRIPEFVSKSQLTDEAIAAAKARFEDELKSQGKPEKIWANIIPGQIERFIADNTQLDGRFALLSQPYVMDDKKTVEQAIAEVDSSIVITEYIRFELGEGIEKKEEDFAAEVAKQMGK</sequence>
<evidence type="ECO:0000256" key="7">
    <source>
        <dbReference type="RuleBase" id="RU000643"/>
    </source>
</evidence>
<dbReference type="AlphaFoldDB" id="A0A0G9KQH1"/>
<evidence type="ECO:0000256" key="1">
    <source>
        <dbReference type="ARBA" id="ARBA00005532"/>
    </source>
</evidence>
<evidence type="ECO:0000256" key="5">
    <source>
        <dbReference type="HAMAP-Rule" id="MF_00050"/>
    </source>
</evidence>
<comment type="function">
    <text evidence="5 6">Associates with the EF-Tu.GDP complex and induces the exchange of GDP to GTP. It remains bound to the aminoacyl-tRNA.EF-Tu.GTP complex up to the GTP hydrolysis stage on the ribosome.</text>
</comment>
<keyword evidence="3 5" id="KW-0251">Elongation factor</keyword>
<dbReference type="RefSeq" id="WP_046998812.1">
    <property type="nucleotide sequence ID" value="NZ_JAIW01000065.1"/>
</dbReference>
<gene>
    <name evidence="5" type="primary">tsf</name>
    <name evidence="9" type="ORF">AF80_10515</name>
</gene>
<protein>
    <recommendedName>
        <fullName evidence="2 5">Elongation factor Ts</fullName>
        <shortName evidence="5">EF-Ts</shortName>
    </recommendedName>
</protein>
<dbReference type="CDD" id="cd14275">
    <property type="entry name" value="UBA_EF-Ts"/>
    <property type="match status" value="1"/>
</dbReference>
<dbReference type="Pfam" id="PF00889">
    <property type="entry name" value="EF_TS"/>
    <property type="match status" value="2"/>
</dbReference>
<dbReference type="SUPFAM" id="SSF54713">
    <property type="entry name" value="Elongation factor Ts (EF-Ts), dimerisation domain"/>
    <property type="match status" value="2"/>
</dbReference>
<dbReference type="GO" id="GO:0003746">
    <property type="term" value="F:translation elongation factor activity"/>
    <property type="evidence" value="ECO:0007669"/>
    <property type="project" value="UniProtKB-UniRule"/>
</dbReference>
<organism evidence="9 10">
    <name type="scientific">Aliarcobacter butzleri L355</name>
    <dbReference type="NCBI Taxonomy" id="1447263"/>
    <lineage>
        <taxon>Bacteria</taxon>
        <taxon>Pseudomonadati</taxon>
        <taxon>Campylobacterota</taxon>
        <taxon>Epsilonproteobacteria</taxon>
        <taxon>Campylobacterales</taxon>
        <taxon>Arcobacteraceae</taxon>
        <taxon>Aliarcobacter</taxon>
    </lineage>
</organism>
<comment type="similarity">
    <text evidence="1 5 6">Belongs to the EF-Ts family.</text>
</comment>
<feature type="region of interest" description="Involved in Mg(2+) ion dislocation from EF-Tu" evidence="5">
    <location>
        <begin position="82"/>
        <end position="85"/>
    </location>
</feature>
<dbReference type="InterPro" id="IPR009060">
    <property type="entry name" value="UBA-like_sf"/>
</dbReference>
<dbReference type="InterPro" id="IPR018101">
    <property type="entry name" value="Transl_elong_Ts_CS"/>
</dbReference>
<feature type="domain" description="Translation elongation factor EFTs/EF1B dimerisation" evidence="8">
    <location>
        <begin position="235"/>
        <end position="329"/>
    </location>
</feature>
<evidence type="ECO:0000256" key="6">
    <source>
        <dbReference type="RuleBase" id="RU000642"/>
    </source>
</evidence>
<dbReference type="PATRIC" id="fig|1447263.3.peg.2048"/>
<dbReference type="Gene3D" id="1.10.8.10">
    <property type="entry name" value="DNA helicase RuvA subunit, C-terminal domain"/>
    <property type="match status" value="1"/>
</dbReference>
<evidence type="ECO:0000313" key="9">
    <source>
        <dbReference type="EMBL" id="KLE08020.1"/>
    </source>
</evidence>
<comment type="caution">
    <text evidence="9">The sequence shown here is derived from an EMBL/GenBank/DDBJ whole genome shotgun (WGS) entry which is preliminary data.</text>
</comment>
<name>A0A0G9KQH1_9BACT</name>
<evidence type="ECO:0000256" key="3">
    <source>
        <dbReference type="ARBA" id="ARBA00022768"/>
    </source>
</evidence>
<evidence type="ECO:0000256" key="2">
    <source>
        <dbReference type="ARBA" id="ARBA00016956"/>
    </source>
</evidence>
<dbReference type="InterPro" id="IPR001816">
    <property type="entry name" value="Transl_elong_EFTs/EF1B"/>
</dbReference>
<dbReference type="PANTHER" id="PTHR11741">
    <property type="entry name" value="ELONGATION FACTOR TS"/>
    <property type="match status" value="1"/>
</dbReference>
<dbReference type="GO" id="GO:0005737">
    <property type="term" value="C:cytoplasm"/>
    <property type="evidence" value="ECO:0007669"/>
    <property type="project" value="UniProtKB-SubCell"/>
</dbReference>
<dbReference type="PANTHER" id="PTHR11741:SF0">
    <property type="entry name" value="ELONGATION FACTOR TS, MITOCHONDRIAL"/>
    <property type="match status" value="1"/>
</dbReference>
<accession>A0A0G9KQH1</accession>
<evidence type="ECO:0000259" key="8">
    <source>
        <dbReference type="Pfam" id="PF00889"/>
    </source>
</evidence>
<dbReference type="EMBL" id="JAIW01000065">
    <property type="protein sequence ID" value="KLE08020.1"/>
    <property type="molecule type" value="Genomic_DNA"/>
</dbReference>
<keyword evidence="4 5" id="KW-0648">Protein biosynthesis</keyword>
<evidence type="ECO:0000256" key="4">
    <source>
        <dbReference type="ARBA" id="ARBA00022917"/>
    </source>
</evidence>
<reference evidence="9 10" key="1">
    <citation type="submission" date="2014-01" db="EMBL/GenBank/DDBJ databases">
        <title>Development of a Comparative Genomic Fingerprinting Assay for High Resolution Genotyping of Arcobacter butzleri.</title>
        <authorList>
            <person name="Webb A.L."/>
            <person name="Inglis G.D."/>
            <person name="Kruczkiewicz P."/>
            <person name="Selinger L.B."/>
            <person name="Taboada E.N."/>
        </authorList>
    </citation>
    <scope>NUCLEOTIDE SEQUENCE [LARGE SCALE GENOMIC DNA]</scope>
    <source>
        <strain evidence="9 10">L355</strain>
    </source>
</reference>
<keyword evidence="5" id="KW-0963">Cytoplasm</keyword>
<dbReference type="Proteomes" id="UP000035154">
    <property type="component" value="Unassembled WGS sequence"/>
</dbReference>
<dbReference type="SUPFAM" id="SSF46934">
    <property type="entry name" value="UBA-like"/>
    <property type="match status" value="1"/>
</dbReference>
<comment type="subcellular location">
    <subcellularLocation>
        <location evidence="5 7">Cytoplasm</location>
    </subcellularLocation>
</comment>
<proteinExistence type="inferred from homology"/>